<feature type="non-terminal residue" evidence="2">
    <location>
        <position position="1"/>
    </location>
</feature>
<accession>A0AAV2SMQ0</accession>
<gene>
    <name evidence="2" type="ORF">MNOR_LOCUS38647</name>
</gene>
<dbReference type="EMBL" id="CAXKWB010090216">
    <property type="protein sequence ID" value="CAL4214768.1"/>
    <property type="molecule type" value="Genomic_DNA"/>
</dbReference>
<evidence type="ECO:0000256" key="1">
    <source>
        <dbReference type="SAM" id="SignalP"/>
    </source>
</evidence>
<protein>
    <submittedName>
        <fullName evidence="2">Uncharacterized protein</fullName>
    </submittedName>
</protein>
<dbReference type="AlphaFoldDB" id="A0AAV2SMQ0"/>
<sequence length="243" mass="26456">TQLGSAVSTLTTMNHRTLLRLIIVVVLTDAWCTALNCYVCTDNPDDGSVDYDADCGQYDYRRNTHTSDNDGCGIDIYDNGFTFRAPSGGWADGECYHGTDHTFCNCASSLCNTDSFCAQCGYPRPTPPGTTEYTPIATTVQPETTSTEATTTVLPPHTTTSFSTNTPAKRKCYQCINCGHVEASTPVIEDAFLSCMTTMVLESAEVIRSGSYTEYPDGECVAHTETLSCYCSKDLCNDINIEF</sequence>
<evidence type="ECO:0000313" key="3">
    <source>
        <dbReference type="Proteomes" id="UP001497623"/>
    </source>
</evidence>
<feature type="chain" id="PRO_5043954547" evidence="1">
    <location>
        <begin position="31"/>
        <end position="243"/>
    </location>
</feature>
<name>A0AAV2SMQ0_MEGNR</name>
<comment type="caution">
    <text evidence="2">The sequence shown here is derived from an EMBL/GenBank/DDBJ whole genome shotgun (WGS) entry which is preliminary data.</text>
</comment>
<keyword evidence="3" id="KW-1185">Reference proteome</keyword>
<feature type="signal peptide" evidence="1">
    <location>
        <begin position="1"/>
        <end position="30"/>
    </location>
</feature>
<proteinExistence type="predicted"/>
<keyword evidence="1" id="KW-0732">Signal</keyword>
<organism evidence="2 3">
    <name type="scientific">Meganyctiphanes norvegica</name>
    <name type="common">Northern krill</name>
    <name type="synonym">Thysanopoda norvegica</name>
    <dbReference type="NCBI Taxonomy" id="48144"/>
    <lineage>
        <taxon>Eukaryota</taxon>
        <taxon>Metazoa</taxon>
        <taxon>Ecdysozoa</taxon>
        <taxon>Arthropoda</taxon>
        <taxon>Crustacea</taxon>
        <taxon>Multicrustacea</taxon>
        <taxon>Malacostraca</taxon>
        <taxon>Eumalacostraca</taxon>
        <taxon>Eucarida</taxon>
        <taxon>Euphausiacea</taxon>
        <taxon>Euphausiidae</taxon>
        <taxon>Meganyctiphanes</taxon>
    </lineage>
</organism>
<evidence type="ECO:0000313" key="2">
    <source>
        <dbReference type="EMBL" id="CAL4214768.1"/>
    </source>
</evidence>
<reference evidence="2 3" key="1">
    <citation type="submission" date="2024-05" db="EMBL/GenBank/DDBJ databases">
        <authorList>
            <person name="Wallberg A."/>
        </authorList>
    </citation>
    <scope>NUCLEOTIDE SEQUENCE [LARGE SCALE GENOMIC DNA]</scope>
</reference>
<dbReference type="Proteomes" id="UP001497623">
    <property type="component" value="Unassembled WGS sequence"/>
</dbReference>